<dbReference type="EMBL" id="KV878141">
    <property type="protein sequence ID" value="OJJ08900.1"/>
    <property type="molecule type" value="Genomic_DNA"/>
</dbReference>
<dbReference type="AlphaFoldDB" id="A0A1L9Q548"/>
<protein>
    <submittedName>
        <fullName evidence="2">Uncharacterized protein</fullName>
    </submittedName>
</protein>
<keyword evidence="3" id="KW-1185">Reference proteome</keyword>
<reference evidence="3" key="1">
    <citation type="journal article" date="2017" name="Genome Biol.">
        <title>Comparative genomics reveals high biological diversity and specific adaptations in the industrially and medically important fungal genus Aspergillus.</title>
        <authorList>
            <person name="de Vries R.P."/>
            <person name="Riley R."/>
            <person name="Wiebenga A."/>
            <person name="Aguilar-Osorio G."/>
            <person name="Amillis S."/>
            <person name="Uchima C.A."/>
            <person name="Anderluh G."/>
            <person name="Asadollahi M."/>
            <person name="Askin M."/>
            <person name="Barry K."/>
            <person name="Battaglia E."/>
            <person name="Bayram O."/>
            <person name="Benocci T."/>
            <person name="Braus-Stromeyer S.A."/>
            <person name="Caldana C."/>
            <person name="Canovas D."/>
            <person name="Cerqueira G.C."/>
            <person name="Chen F."/>
            <person name="Chen W."/>
            <person name="Choi C."/>
            <person name="Clum A."/>
            <person name="Dos Santos R.A."/>
            <person name="Damasio A.R."/>
            <person name="Diallinas G."/>
            <person name="Emri T."/>
            <person name="Fekete E."/>
            <person name="Flipphi M."/>
            <person name="Freyberg S."/>
            <person name="Gallo A."/>
            <person name="Gournas C."/>
            <person name="Habgood R."/>
            <person name="Hainaut M."/>
            <person name="Harispe M.L."/>
            <person name="Henrissat B."/>
            <person name="Hilden K.S."/>
            <person name="Hope R."/>
            <person name="Hossain A."/>
            <person name="Karabika E."/>
            <person name="Karaffa L."/>
            <person name="Karanyi Z."/>
            <person name="Krasevec N."/>
            <person name="Kuo A."/>
            <person name="Kusch H."/>
            <person name="LaButti K."/>
            <person name="Lagendijk E.L."/>
            <person name="Lapidus A."/>
            <person name="Levasseur A."/>
            <person name="Lindquist E."/>
            <person name="Lipzen A."/>
            <person name="Logrieco A.F."/>
            <person name="MacCabe A."/>
            <person name="Maekelae M.R."/>
            <person name="Malavazi I."/>
            <person name="Melin P."/>
            <person name="Meyer V."/>
            <person name="Mielnichuk N."/>
            <person name="Miskei M."/>
            <person name="Molnar A.P."/>
            <person name="Mule G."/>
            <person name="Ngan C.Y."/>
            <person name="Orejas M."/>
            <person name="Orosz E."/>
            <person name="Ouedraogo J.P."/>
            <person name="Overkamp K.M."/>
            <person name="Park H.-S."/>
            <person name="Perrone G."/>
            <person name="Piumi F."/>
            <person name="Punt P.J."/>
            <person name="Ram A.F."/>
            <person name="Ramon A."/>
            <person name="Rauscher S."/>
            <person name="Record E."/>
            <person name="Riano-Pachon D.M."/>
            <person name="Robert V."/>
            <person name="Roehrig J."/>
            <person name="Ruller R."/>
            <person name="Salamov A."/>
            <person name="Salih N.S."/>
            <person name="Samson R.A."/>
            <person name="Sandor E."/>
            <person name="Sanguinetti M."/>
            <person name="Schuetze T."/>
            <person name="Sepcic K."/>
            <person name="Shelest E."/>
            <person name="Sherlock G."/>
            <person name="Sophianopoulou V."/>
            <person name="Squina F.M."/>
            <person name="Sun H."/>
            <person name="Susca A."/>
            <person name="Todd R.B."/>
            <person name="Tsang A."/>
            <person name="Unkles S.E."/>
            <person name="van de Wiele N."/>
            <person name="van Rossen-Uffink D."/>
            <person name="Oliveira J.V."/>
            <person name="Vesth T.C."/>
            <person name="Visser J."/>
            <person name="Yu J.-H."/>
            <person name="Zhou M."/>
            <person name="Andersen M.R."/>
            <person name="Archer D.B."/>
            <person name="Baker S.E."/>
            <person name="Benoit I."/>
            <person name="Brakhage A.A."/>
            <person name="Braus G.H."/>
            <person name="Fischer R."/>
            <person name="Frisvad J.C."/>
            <person name="Goldman G.H."/>
            <person name="Houbraken J."/>
            <person name="Oakley B."/>
            <person name="Pocsi I."/>
            <person name="Scazzocchio C."/>
            <person name="Seiboth B."/>
            <person name="vanKuyk P.A."/>
            <person name="Wortman J."/>
            <person name="Dyer P.S."/>
            <person name="Grigoriev I.V."/>
        </authorList>
    </citation>
    <scope>NUCLEOTIDE SEQUENCE [LARGE SCALE GENOMIC DNA]</scope>
    <source>
        <strain evidence="3">CBS 583.65</strain>
    </source>
</reference>
<feature type="region of interest" description="Disordered" evidence="1">
    <location>
        <begin position="1"/>
        <end position="60"/>
    </location>
</feature>
<evidence type="ECO:0000313" key="2">
    <source>
        <dbReference type="EMBL" id="OJJ08900.1"/>
    </source>
</evidence>
<accession>A0A1L9Q548</accession>
<feature type="compositionally biased region" description="Basic and acidic residues" evidence="1">
    <location>
        <begin position="1"/>
        <end position="11"/>
    </location>
</feature>
<dbReference type="GeneID" id="63729441"/>
<feature type="compositionally biased region" description="Basic residues" evidence="1">
    <location>
        <begin position="30"/>
        <end position="40"/>
    </location>
</feature>
<dbReference type="Proteomes" id="UP000184073">
    <property type="component" value="Unassembled WGS sequence"/>
</dbReference>
<feature type="compositionally biased region" description="Polar residues" evidence="1">
    <location>
        <begin position="41"/>
        <end position="60"/>
    </location>
</feature>
<evidence type="ECO:0000313" key="3">
    <source>
        <dbReference type="Proteomes" id="UP000184073"/>
    </source>
</evidence>
<organism evidence="2 3">
    <name type="scientific">Aspergillus versicolor CBS 583.65</name>
    <dbReference type="NCBI Taxonomy" id="1036611"/>
    <lineage>
        <taxon>Eukaryota</taxon>
        <taxon>Fungi</taxon>
        <taxon>Dikarya</taxon>
        <taxon>Ascomycota</taxon>
        <taxon>Pezizomycotina</taxon>
        <taxon>Eurotiomycetes</taxon>
        <taxon>Eurotiomycetidae</taxon>
        <taxon>Eurotiales</taxon>
        <taxon>Aspergillaceae</taxon>
        <taxon>Aspergillus</taxon>
        <taxon>Aspergillus subgen. Nidulantes</taxon>
    </lineage>
</organism>
<proteinExistence type="predicted"/>
<gene>
    <name evidence="2" type="ORF">ASPVEDRAFT_48029</name>
</gene>
<dbReference type="RefSeq" id="XP_040674662.1">
    <property type="nucleotide sequence ID" value="XM_040813930.1"/>
</dbReference>
<dbReference type="VEuPathDB" id="FungiDB:ASPVEDRAFT_48029"/>
<sequence length="60" mass="6654">MPCLQRPEHMPIHKPALPNPDKIAREPNGRKKTQAPKTHSRILSPSPSELAVSYQSPSDS</sequence>
<evidence type="ECO:0000256" key="1">
    <source>
        <dbReference type="SAM" id="MobiDB-lite"/>
    </source>
</evidence>
<name>A0A1L9Q548_ASPVE</name>